<dbReference type="EMBL" id="JBICBT010000549">
    <property type="protein sequence ID" value="KAL3110037.1"/>
    <property type="molecule type" value="Genomic_DNA"/>
</dbReference>
<keyword evidence="4" id="KW-0732">Signal</keyword>
<dbReference type="SUPFAM" id="SSF53474">
    <property type="entry name" value="alpha/beta-Hydrolases"/>
    <property type="match status" value="1"/>
</dbReference>
<feature type="chain" id="PRO_5044530129" description="Carboxylic ester hydrolase" evidence="4">
    <location>
        <begin position="27"/>
        <end position="636"/>
    </location>
</feature>
<comment type="caution">
    <text evidence="6">The sequence shown here is derived from an EMBL/GenBank/DDBJ whole genome shotgun (WGS) entry which is preliminary data.</text>
</comment>
<comment type="similarity">
    <text evidence="1 4">Belongs to the type-B carboxylesterase/lipase family.</text>
</comment>
<evidence type="ECO:0000256" key="3">
    <source>
        <dbReference type="ARBA" id="ARBA00022801"/>
    </source>
</evidence>
<dbReference type="PANTHER" id="PTHR11559">
    <property type="entry name" value="CARBOXYLESTERASE"/>
    <property type="match status" value="1"/>
</dbReference>
<dbReference type="InterPro" id="IPR019819">
    <property type="entry name" value="Carboxylesterase_B_CS"/>
</dbReference>
<keyword evidence="3 4" id="KW-0378">Hydrolase</keyword>
<dbReference type="EC" id="3.1.1.-" evidence="4"/>
<dbReference type="PROSITE" id="PS00941">
    <property type="entry name" value="CARBOXYLESTERASE_B_2"/>
    <property type="match status" value="1"/>
</dbReference>
<organism evidence="6 7">
    <name type="scientific">Heterodera trifolii</name>
    <dbReference type="NCBI Taxonomy" id="157864"/>
    <lineage>
        <taxon>Eukaryota</taxon>
        <taxon>Metazoa</taxon>
        <taxon>Ecdysozoa</taxon>
        <taxon>Nematoda</taxon>
        <taxon>Chromadorea</taxon>
        <taxon>Rhabditida</taxon>
        <taxon>Tylenchina</taxon>
        <taxon>Tylenchomorpha</taxon>
        <taxon>Tylenchoidea</taxon>
        <taxon>Heteroderidae</taxon>
        <taxon>Heteroderinae</taxon>
        <taxon>Heterodera</taxon>
    </lineage>
</organism>
<dbReference type="Pfam" id="PF00135">
    <property type="entry name" value="COesterase"/>
    <property type="match status" value="1"/>
</dbReference>
<accession>A0ABD2L541</accession>
<evidence type="ECO:0000256" key="2">
    <source>
        <dbReference type="ARBA" id="ARBA00022487"/>
    </source>
</evidence>
<dbReference type="PROSITE" id="PS00122">
    <property type="entry name" value="CARBOXYLESTERASE_B_1"/>
    <property type="match status" value="1"/>
</dbReference>
<keyword evidence="7" id="KW-1185">Reference proteome</keyword>
<dbReference type="InterPro" id="IPR029058">
    <property type="entry name" value="AB_hydrolase_fold"/>
</dbReference>
<feature type="domain" description="Carboxylesterase type B" evidence="5">
    <location>
        <begin position="30"/>
        <end position="563"/>
    </location>
</feature>
<evidence type="ECO:0000256" key="4">
    <source>
        <dbReference type="RuleBase" id="RU361235"/>
    </source>
</evidence>
<gene>
    <name evidence="6" type="ORF">niasHT_015640</name>
</gene>
<name>A0ABD2L541_9BILA</name>
<proteinExistence type="inferred from homology"/>
<dbReference type="Proteomes" id="UP001620626">
    <property type="component" value="Unassembled WGS sequence"/>
</dbReference>
<evidence type="ECO:0000313" key="7">
    <source>
        <dbReference type="Proteomes" id="UP001620626"/>
    </source>
</evidence>
<protein>
    <recommendedName>
        <fullName evidence="4">Carboxylic ester hydrolase</fullName>
        <ecNumber evidence="4">3.1.1.-</ecNumber>
    </recommendedName>
</protein>
<dbReference type="InterPro" id="IPR019826">
    <property type="entry name" value="Carboxylesterase_B_AS"/>
</dbReference>
<keyword evidence="2" id="KW-0719">Serine esterase</keyword>
<evidence type="ECO:0000313" key="6">
    <source>
        <dbReference type="EMBL" id="KAL3110037.1"/>
    </source>
</evidence>
<evidence type="ECO:0000256" key="1">
    <source>
        <dbReference type="ARBA" id="ARBA00005964"/>
    </source>
</evidence>
<dbReference type="GO" id="GO:0052689">
    <property type="term" value="F:carboxylic ester hydrolase activity"/>
    <property type="evidence" value="ECO:0007669"/>
    <property type="project" value="UniProtKB-KW"/>
</dbReference>
<dbReference type="Gene3D" id="3.40.50.1820">
    <property type="entry name" value="alpha/beta hydrolase"/>
    <property type="match status" value="1"/>
</dbReference>
<dbReference type="InterPro" id="IPR002018">
    <property type="entry name" value="CarbesteraseB"/>
</dbReference>
<feature type="signal peptide" evidence="4">
    <location>
        <begin position="1"/>
        <end position="26"/>
    </location>
</feature>
<dbReference type="InterPro" id="IPR050309">
    <property type="entry name" value="Type-B_Carboxylest/Lipase"/>
</dbReference>
<dbReference type="AlphaFoldDB" id="A0ABD2L541"/>
<sequence length="636" mass="71744">MLIAPPFPLFLLPIFLFVHFPRFASSSPVLVNTNYGSLRGFVHSLRDSAEFVDVFLGVPYAEPPVGALRFEKPIPPQTWDGVRSAVRSASACVPHARPSEREANDDGQMTFSEDCLYLNVITPHKEANTSKLSPILVIIHGGGFEIGSAHRYDFADIGEKFVRRGIMAVVVQHRLGILGFASSGDKTMPGNLGLWDLLAMLRWVRSEAKAFGGDPRRITLLGFSAGSAAISALGMCPFARDLFHQAIQISGTILAQTKTGAPVANETKLLAQQLNCPIDDSLELKECLREKSVEELHNAIDKIGPTRSDVNFCKFGPRFDGHFFPRDFPELIHESPPKRTLLGFSQLESLIYTLIQRQNDSLTQYVVPTEKIGTYGATDFEAFVREVVAKEQYFGQNAKQVQGKIVNFFGEEYEMPKEKDNAFWLERYSMVLTDLHYIMPCVWESRLKINLGWPIWLYQNAYFEPSHIAEQIPVKRAFHGSDHNLMFTKPAQKQANITEKSKRTVEMLVDAYANFILKGQPKSELMMANWRMANQEEPMRHLLVDGPKPKMKERADIRRMKFWHALTETHGEYNLIRGTFGHPKADEHEELSARWPIKPNESDGVALIRLFSGEHSERTIVPPLFPAADQSICNGK</sequence>
<evidence type="ECO:0000259" key="5">
    <source>
        <dbReference type="Pfam" id="PF00135"/>
    </source>
</evidence>
<reference evidence="6 7" key="1">
    <citation type="submission" date="2024-10" db="EMBL/GenBank/DDBJ databases">
        <authorList>
            <person name="Kim D."/>
        </authorList>
    </citation>
    <scope>NUCLEOTIDE SEQUENCE [LARGE SCALE GENOMIC DNA]</scope>
    <source>
        <strain evidence="6">BH-2024</strain>
    </source>
</reference>